<evidence type="ECO:0000313" key="3">
    <source>
        <dbReference type="Proteomes" id="UP000244913"/>
    </source>
</evidence>
<dbReference type="Proteomes" id="UP000244913">
    <property type="component" value="Unassembled WGS sequence"/>
</dbReference>
<dbReference type="NCBIfam" id="TIGR01643">
    <property type="entry name" value="YD_repeat_2x"/>
    <property type="match status" value="1"/>
</dbReference>
<feature type="chain" id="PRO_5015674107" description="Tandem-95 repeat protein" evidence="1">
    <location>
        <begin position="25"/>
        <end position="876"/>
    </location>
</feature>
<name>A0A2T9JDT2_9CAUL</name>
<dbReference type="Pfam" id="PF05593">
    <property type="entry name" value="RHS_repeat"/>
    <property type="match status" value="1"/>
</dbReference>
<evidence type="ECO:0000256" key="1">
    <source>
        <dbReference type="SAM" id="SignalP"/>
    </source>
</evidence>
<accession>A0A2T9JDT2</accession>
<sequence length="876" mass="86678">MLGVGSRLGLAALMASCVCAEALAQTQSVKYRYDSLGRVVQVTYSNGASVTYAYDAAGNRTQQASSPKTPAPTVGNVAANVAYNTATAVALTPSGAYTSLAVVASPTKGSVSISGTTATYTPTNGTYGADSFTYKAVGPGGESAPGSVSITVATPAAPTVAAVSASTAYNTPATFNLAPSGVYASLSKASNPAHGSVVVSGATATYTPANGYYGADSFTYTATGPGGTSAPATASLTVGLPATPGAAAVSTSTGYNTAKSIALSPSGVYSSLAVVASPTKGSVSISGTTATYTPNTSAYGADSFTYKAVGPGGESAPASVGVTIANPPAPSASDIGVSVGYNSAANVFFPGGGDWVSLNLVSQPSRGSLGAWTWSNGGWNIPYTPTAGVYGADSFVYNITNPGGSSGNRTVTLNVAAPPAPGASDATLSVGYNSSASLNLPVSGVATGVALDAAPAKGAVSFSGTTATYKVTWPNYGADSFTYHATGPGGSSAVRTVNVSIGNPPIPSSDNGSASTAYNSAVAVTYPVTGDYAEVALASNPAHGSVSTPAHVAGVGHQSTYTPHAGYYGPDSWTFRAYTAGGSGPVRTFSINVGLPPAPSAAATSLSILSLTSGSVQLQPGGVYSGVAISAQPAHGSVSLNGATATYTPSGAYVGSDSFSYVASGPGGNSAPATVSVTVQNRAPTPQNDAVSTFQNQAVTFDPRGNDSDPEGHGLAVSNAWGAPNGTAQANGASVTYTPAAGFVGADSFYYNVIDGYGGTGTATVTVNVQPTPVFSAGVSTPSWFAQRYGTAPITSDPAVTVTTANGVGPYTYAWERVSGDTATTVNPSGATATWSRTLSTYGQWTSVWRCKVTDGAGRVAYTSTVSVTFQRETAS</sequence>
<comment type="caution">
    <text evidence="2">The sequence shown here is derived from an EMBL/GenBank/DDBJ whole genome shotgun (WGS) entry which is preliminary data.</text>
</comment>
<dbReference type="NCBIfam" id="NF012211">
    <property type="entry name" value="tand_rpt_95"/>
    <property type="match status" value="2"/>
</dbReference>
<dbReference type="AlphaFoldDB" id="A0A2T9JDT2"/>
<reference evidence="2 3" key="1">
    <citation type="submission" date="2018-04" db="EMBL/GenBank/DDBJ databases">
        <title>The genome sequence of Caulobacter sp. 736.</title>
        <authorList>
            <person name="Gao J."/>
            <person name="Sun J."/>
        </authorList>
    </citation>
    <scope>NUCLEOTIDE SEQUENCE [LARGE SCALE GENOMIC DNA]</scope>
    <source>
        <strain evidence="2 3">736</strain>
    </source>
</reference>
<dbReference type="Pfam" id="PF17963">
    <property type="entry name" value="Big_9"/>
    <property type="match status" value="6"/>
</dbReference>
<gene>
    <name evidence="2" type="ORF">DDF65_14150</name>
</gene>
<feature type="signal peptide" evidence="1">
    <location>
        <begin position="1"/>
        <end position="24"/>
    </location>
</feature>
<protein>
    <recommendedName>
        <fullName evidence="4">Tandem-95 repeat protein</fullName>
    </recommendedName>
</protein>
<proteinExistence type="predicted"/>
<dbReference type="EMBL" id="QDKP01000040">
    <property type="protein sequence ID" value="PVM81057.1"/>
    <property type="molecule type" value="Genomic_DNA"/>
</dbReference>
<dbReference type="Gene3D" id="2.60.40.3440">
    <property type="match status" value="7"/>
</dbReference>
<evidence type="ECO:0000313" key="2">
    <source>
        <dbReference type="EMBL" id="PVM81057.1"/>
    </source>
</evidence>
<dbReference type="InterPro" id="IPR031325">
    <property type="entry name" value="RHS_repeat"/>
</dbReference>
<evidence type="ECO:0008006" key="4">
    <source>
        <dbReference type="Google" id="ProtNLM"/>
    </source>
</evidence>
<keyword evidence="3" id="KW-1185">Reference proteome</keyword>
<keyword evidence="1" id="KW-0732">Signal</keyword>
<organism evidence="2 3">
    <name type="scientific">Caulobacter radicis</name>
    <dbReference type="NCBI Taxonomy" id="2172650"/>
    <lineage>
        <taxon>Bacteria</taxon>
        <taxon>Pseudomonadati</taxon>
        <taxon>Pseudomonadota</taxon>
        <taxon>Alphaproteobacteria</taxon>
        <taxon>Caulobacterales</taxon>
        <taxon>Caulobacteraceae</taxon>
        <taxon>Caulobacter</taxon>
    </lineage>
</organism>
<dbReference type="InterPro" id="IPR006530">
    <property type="entry name" value="YD"/>
</dbReference>